<feature type="compositionally biased region" description="Pro residues" evidence="1">
    <location>
        <begin position="330"/>
        <end position="352"/>
    </location>
</feature>
<feature type="compositionally biased region" description="Low complexity" evidence="1">
    <location>
        <begin position="310"/>
        <end position="329"/>
    </location>
</feature>
<proteinExistence type="predicted"/>
<evidence type="ECO:0000313" key="3">
    <source>
        <dbReference type="Proteomes" id="UP001141327"/>
    </source>
</evidence>
<comment type="caution">
    <text evidence="2">The sequence shown here is derived from an EMBL/GenBank/DDBJ whole genome shotgun (WGS) entry which is preliminary data.</text>
</comment>
<protein>
    <submittedName>
        <fullName evidence="2">Uncharacterized protein</fullName>
    </submittedName>
</protein>
<keyword evidence="3" id="KW-1185">Reference proteome</keyword>
<evidence type="ECO:0000256" key="1">
    <source>
        <dbReference type="SAM" id="MobiDB-lite"/>
    </source>
</evidence>
<dbReference type="Proteomes" id="UP001141327">
    <property type="component" value="Unassembled WGS sequence"/>
</dbReference>
<feature type="region of interest" description="Disordered" evidence="1">
    <location>
        <begin position="291"/>
        <end position="354"/>
    </location>
</feature>
<feature type="compositionally biased region" description="Pro residues" evidence="1">
    <location>
        <begin position="297"/>
        <end position="309"/>
    </location>
</feature>
<accession>A0ABQ8UAB5</accession>
<reference evidence="2" key="1">
    <citation type="journal article" date="2022" name="bioRxiv">
        <title>Genomics of Preaxostyla Flagellates Illuminates Evolutionary Transitions and the Path Towards Mitochondrial Loss.</title>
        <authorList>
            <person name="Novak L.V.F."/>
            <person name="Treitli S.C."/>
            <person name="Pyrih J."/>
            <person name="Halakuc P."/>
            <person name="Pipaliya S.V."/>
            <person name="Vacek V."/>
            <person name="Brzon O."/>
            <person name="Soukal P."/>
            <person name="Eme L."/>
            <person name="Dacks J.B."/>
            <person name="Karnkowska A."/>
            <person name="Elias M."/>
            <person name="Hampl V."/>
        </authorList>
    </citation>
    <scope>NUCLEOTIDE SEQUENCE</scope>
    <source>
        <strain evidence="2">RCP-MX</strain>
    </source>
</reference>
<dbReference type="EMBL" id="JAPMOS010000077">
    <property type="protein sequence ID" value="KAJ4456252.1"/>
    <property type="molecule type" value="Genomic_DNA"/>
</dbReference>
<gene>
    <name evidence="2" type="ORF">PAPYR_8624</name>
</gene>
<evidence type="ECO:0000313" key="2">
    <source>
        <dbReference type="EMBL" id="KAJ4456252.1"/>
    </source>
</evidence>
<name>A0ABQ8UAB5_9EUKA</name>
<organism evidence="2 3">
    <name type="scientific">Paratrimastix pyriformis</name>
    <dbReference type="NCBI Taxonomy" id="342808"/>
    <lineage>
        <taxon>Eukaryota</taxon>
        <taxon>Metamonada</taxon>
        <taxon>Preaxostyla</taxon>
        <taxon>Paratrimastigidae</taxon>
        <taxon>Paratrimastix</taxon>
    </lineage>
</organism>
<sequence>MDPQAQRVAGAQLERYQQSLQRQEELLRQQRERDEAELRQRQETLKMATFEVLPPVSQVEASLAQAAARDSLQTHLEGAIGTLLSRSSDITAVMSFSPDSDHPKLPPMARFFSLSTPCSPLNECPEGFSRNISENVINPNEMEAATELTRRNQELLQREMERQGAFDRQAAAIQADLVQEANDYTRALAELKATAEKRALENQKRPNDLLQQATSELNKFEATLAPLLEKAARYAQELKESHFVRSGPLMARLSCRSAQVYVARIDEFTDELLSDLLELTQPQPAMVASRPLDFQPAPLPSFSPLPPPLQLQDQPPKQQQQQQQQQNFEPHPPPPLAFLQTEPPPPLPPHPEVPLAAATRFCPEDSFLQGGEGLPDGPLLDEDVVTRLLQGSEAYHSYSTERRRLIFGDQDPVETSKRLSDALLQDCLHTELDAVLGACDSIVERLVSAELAVPPPPRPLPSATC</sequence>